<dbReference type="InterPro" id="IPR013783">
    <property type="entry name" value="Ig-like_fold"/>
</dbReference>
<evidence type="ECO:0000313" key="3">
    <source>
        <dbReference type="EMBL" id="CAE8632949.1"/>
    </source>
</evidence>
<dbReference type="SMART" id="SM00758">
    <property type="entry name" value="PA14"/>
    <property type="match status" value="1"/>
</dbReference>
<dbReference type="EMBL" id="CAJNNV010030567">
    <property type="protein sequence ID" value="CAE8632949.1"/>
    <property type="molecule type" value="Genomic_DNA"/>
</dbReference>
<protein>
    <recommendedName>
        <fullName evidence="2">PA14 domain-containing protein</fullName>
    </recommendedName>
</protein>
<feature type="non-terminal residue" evidence="3">
    <location>
        <position position="1435"/>
    </location>
</feature>
<dbReference type="PANTHER" id="PTHR46769">
    <property type="entry name" value="POLYCYSTIC KIDNEY AND HEPATIC DISEASE 1 (AUTOSOMAL RECESSIVE)-LIKE 1"/>
    <property type="match status" value="1"/>
</dbReference>
<evidence type="ECO:0000256" key="1">
    <source>
        <dbReference type="ARBA" id="ARBA00022729"/>
    </source>
</evidence>
<sequence>MRHGDHGWSQWTRIGLRVGGLSSATRANGTLLGAEAVATVTSTAPSMELQVIRLSTNASRVREMHFVELANASQSGFFRLRLTVNGGQYSDLKLATGIDPGALVTSVRDAKVYVSGSEPSNLQDCRSVRVTTNDTSPPIRRFTIEFDCPLKESSEKWVTIEVVDAGPGGATAGLIQAASAPLSGTFRVGHSGTWSDLITARSATTSWTYFASKVSSVGRDEGTLTGELELECWKSPNFFSGNEAFQYFVRFRRPLGDVAELELDLSGMKGVGFVMEVITLEDGDADAAFLERVPADYFEVPYPEDFNVTGSQVRVVTNGILGGYGLSNVTTNGILNSWVPPSYSFNSSLSPVVYSVSPLLLPANGTMTLIIANILAYTPGNSTWTQDLRIILGDGKGRCEDIQDLTSSGTMAGNKTISCKLVETRAGVHDLQLTSVAQGLADPSQDINVTVEAILTSVSPTSGSLAGGTALSLTGIGLDGMPCSDVAVGGLPCSEPSASGLQVSVGNASKICLTPALAGFDTSSDPSTWTATESRDITLLQPEDTASVVRASFTYASASTPQLSLVSPAFVSAALSRVVVLSGTLLSGGQELPVVRFGERSGTVTSQTDSQLEIFLQRAAPTPPAVAVNVPFVWVPGRGFAAVPSSVIFEARFEVRGITPSIGSKAGGALLTITGSGFHPTMAMKHSIQLELPRGVKRTCEVVSGSDTELKCRVVGGTLAPASTSATIMGRRLTGGVASAKGQALQCERGAADHSKGRCFARALASSGTVRSLPAQTAAGNIGHGLAWLNAADDEGAGVHEPPADFQEAIFPEADESVDVEGPATEWGEAPRRLSLEESKVSSDALQRRLQMDHSHDSDVAVSTTTAEPALDNLTDVDSIVALSLNGVRSLCTISGGCEFQFSADATPTVMNVNPVNGSYTDGTNVTVTLVSATAPSAVLVFFGAHECTGSSIAPAGDDHMMHEHGTTYLVTVPLCAFEASLVAITVMVDDSGYALKASPYSGADFSFQQELRMDSITPQSGSFYGGTQVTIRGAGFGATVLTSFVIIGKVPCEVISTSHDSISCYVPAAPDELADADADARTQDVSARVISPGGSVMAGLHAEYYYFQQGSSLPNLDNRVPSMTRCDATVNFPATSSKWEGLSSSTQFAVRWTGFLFVTHAGLYTFVLSSDEGSKLFVGGTLVIDHDGPHGFLEKHSLPVFLDAGPQFLHVLYMQSTGTSGIVIRYQGPDTGGQSTVLPASALSHSFLAEVPPLSFTYDSPTNAPTIHNLTELPGGIELELIGVKFGSSTGLVALGTSSMPSTNLQCAPSIWNATYIRCTRPATPAGAWQVRVYSAIGGWSNPAPFLLWVDATLTSAETNGATIALGGAPEPWLLAMKISSGGVLGYDSPLWTNSDLLNEGTSEAEAANAKYQAFLDKPFRKLRLCVGGPRDNC</sequence>
<dbReference type="SMART" id="SM00429">
    <property type="entry name" value="IPT"/>
    <property type="match status" value="3"/>
</dbReference>
<keyword evidence="1" id="KW-0732">Signal</keyword>
<keyword evidence="4" id="KW-1185">Reference proteome</keyword>
<dbReference type="InterPro" id="IPR011658">
    <property type="entry name" value="PA14_dom"/>
</dbReference>
<gene>
    <name evidence="3" type="ORF">PGLA1383_LOCUS48870</name>
</gene>
<dbReference type="Proteomes" id="UP000654075">
    <property type="component" value="Unassembled WGS sequence"/>
</dbReference>
<dbReference type="InterPro" id="IPR052387">
    <property type="entry name" value="Fibrocystin"/>
</dbReference>
<dbReference type="Gene3D" id="3.90.182.10">
    <property type="entry name" value="Toxin - Anthrax Protective Antigen,domain 1"/>
    <property type="match status" value="1"/>
</dbReference>
<dbReference type="InterPro" id="IPR037524">
    <property type="entry name" value="PA14/GLEYA"/>
</dbReference>
<dbReference type="PROSITE" id="PS51820">
    <property type="entry name" value="PA14"/>
    <property type="match status" value="1"/>
</dbReference>
<dbReference type="CDD" id="cd00603">
    <property type="entry name" value="IPT_PCSR"/>
    <property type="match status" value="3"/>
</dbReference>
<dbReference type="InterPro" id="IPR014756">
    <property type="entry name" value="Ig_E-set"/>
</dbReference>
<dbReference type="OrthoDB" id="442997at2759"/>
<dbReference type="SUPFAM" id="SSF56988">
    <property type="entry name" value="Anthrax protective antigen"/>
    <property type="match status" value="1"/>
</dbReference>
<reference evidence="3" key="1">
    <citation type="submission" date="2021-02" db="EMBL/GenBank/DDBJ databases">
        <authorList>
            <person name="Dougan E. K."/>
            <person name="Rhodes N."/>
            <person name="Thang M."/>
            <person name="Chan C."/>
        </authorList>
    </citation>
    <scope>NUCLEOTIDE SEQUENCE</scope>
</reference>
<organism evidence="3 4">
    <name type="scientific">Polarella glacialis</name>
    <name type="common">Dinoflagellate</name>
    <dbReference type="NCBI Taxonomy" id="89957"/>
    <lineage>
        <taxon>Eukaryota</taxon>
        <taxon>Sar</taxon>
        <taxon>Alveolata</taxon>
        <taxon>Dinophyceae</taxon>
        <taxon>Suessiales</taxon>
        <taxon>Suessiaceae</taxon>
        <taxon>Polarella</taxon>
    </lineage>
</organism>
<dbReference type="Pfam" id="PF07691">
    <property type="entry name" value="PA14"/>
    <property type="match status" value="1"/>
</dbReference>
<dbReference type="Gene3D" id="2.60.40.10">
    <property type="entry name" value="Immunoglobulins"/>
    <property type="match status" value="4"/>
</dbReference>
<dbReference type="Pfam" id="PF01833">
    <property type="entry name" value="TIG"/>
    <property type="match status" value="1"/>
</dbReference>
<dbReference type="PANTHER" id="PTHR46769:SF2">
    <property type="entry name" value="FIBROCYSTIN-L ISOFORM 2 PRECURSOR-RELATED"/>
    <property type="match status" value="1"/>
</dbReference>
<feature type="domain" description="PA14" evidence="2">
    <location>
        <begin position="1096"/>
        <end position="1243"/>
    </location>
</feature>
<proteinExistence type="predicted"/>
<comment type="caution">
    <text evidence="3">The sequence shown here is derived from an EMBL/GenBank/DDBJ whole genome shotgun (WGS) entry which is preliminary data.</text>
</comment>
<evidence type="ECO:0000259" key="2">
    <source>
        <dbReference type="PROSITE" id="PS51820"/>
    </source>
</evidence>
<dbReference type="SUPFAM" id="SSF81296">
    <property type="entry name" value="E set domains"/>
    <property type="match status" value="3"/>
</dbReference>
<dbReference type="InterPro" id="IPR002909">
    <property type="entry name" value="IPT_dom"/>
</dbReference>
<evidence type="ECO:0000313" key="4">
    <source>
        <dbReference type="Proteomes" id="UP000654075"/>
    </source>
</evidence>
<accession>A0A813H5D7</accession>
<name>A0A813H5D7_POLGL</name>